<dbReference type="VEuPathDB" id="FungiDB:MCYG_02312"/>
<dbReference type="OMA" id="MVLERAC"/>
<name>C5FJ72_ARTOC</name>
<dbReference type="GeneID" id="9226370"/>
<keyword evidence="3" id="KW-1185">Reference proteome</keyword>
<dbReference type="eggNOG" id="ENOG502TKFR">
    <property type="taxonomic scope" value="Eukaryota"/>
</dbReference>
<sequence>MENLNPYQSEKKPFIGYQQLKALRGVQVHEGGDVKANEAAPFNYSPDSASDTSSQATIKATYKTSIPLPKSTSLYFPSLQNAAGPKPSCPPLYSLNGPKELPSYEGPNDGAIGMPKDIQRAIDESEKGSVEAFRDRRPNLVPPRQLPKSKTLGILHPKADILPEPPLYPIHKGAQCYCEDPNADSLTVDKYGRVSQRSASVEAPSPGDIVDIKVVKVAKPYGYWLGRLVTLMNSFRYEAAFNEPDPLTGYGIAGNTIEGKAPMSVNLDDYYIKRAFMVLERACLTSEASASLTEFKDAYSRRFGRKFSQRFATEIDKGYPKSEKTGGKGETGVMDIFRSVRKSFG</sequence>
<protein>
    <submittedName>
        <fullName evidence="2">Uncharacterized protein</fullName>
    </submittedName>
</protein>
<dbReference type="RefSeq" id="XP_002849378.1">
    <property type="nucleotide sequence ID" value="XM_002849332.1"/>
</dbReference>
<evidence type="ECO:0000313" key="3">
    <source>
        <dbReference type="Proteomes" id="UP000002035"/>
    </source>
</evidence>
<dbReference type="OrthoDB" id="3557758at2759"/>
<dbReference type="Proteomes" id="UP000002035">
    <property type="component" value="Unassembled WGS sequence"/>
</dbReference>
<accession>C5FJ72</accession>
<dbReference type="HOGENOM" id="CLU_033343_0_0_1"/>
<proteinExistence type="predicted"/>
<organism evidence="2 3">
    <name type="scientific">Arthroderma otae (strain ATCC MYA-4605 / CBS 113480)</name>
    <name type="common">Microsporum canis</name>
    <dbReference type="NCBI Taxonomy" id="554155"/>
    <lineage>
        <taxon>Eukaryota</taxon>
        <taxon>Fungi</taxon>
        <taxon>Dikarya</taxon>
        <taxon>Ascomycota</taxon>
        <taxon>Pezizomycotina</taxon>
        <taxon>Eurotiomycetes</taxon>
        <taxon>Eurotiomycetidae</taxon>
        <taxon>Onygenales</taxon>
        <taxon>Arthrodermataceae</taxon>
        <taxon>Microsporum</taxon>
    </lineage>
</organism>
<dbReference type="AlphaFoldDB" id="C5FJ72"/>
<dbReference type="EMBL" id="DS995702">
    <property type="protein sequence ID" value="EEQ29493.1"/>
    <property type="molecule type" value="Genomic_DNA"/>
</dbReference>
<gene>
    <name evidence="2" type="ORF">MCYG_02312</name>
</gene>
<feature type="region of interest" description="Disordered" evidence="1">
    <location>
        <begin position="37"/>
        <end position="56"/>
    </location>
</feature>
<evidence type="ECO:0000313" key="2">
    <source>
        <dbReference type="EMBL" id="EEQ29493.1"/>
    </source>
</evidence>
<feature type="compositionally biased region" description="Polar residues" evidence="1">
    <location>
        <begin position="45"/>
        <end position="56"/>
    </location>
</feature>
<reference evidence="3" key="1">
    <citation type="journal article" date="2012" name="MBio">
        <title>Comparative genome analysis of Trichophyton rubrum and related dermatophytes reveals candidate genes involved in infection.</title>
        <authorList>
            <person name="Martinez D.A."/>
            <person name="Oliver B.G."/>
            <person name="Graeser Y."/>
            <person name="Goldberg J.M."/>
            <person name="Li W."/>
            <person name="Martinez-Rossi N.M."/>
            <person name="Monod M."/>
            <person name="Shelest E."/>
            <person name="Barton R.C."/>
            <person name="Birch E."/>
            <person name="Brakhage A.A."/>
            <person name="Chen Z."/>
            <person name="Gurr S.J."/>
            <person name="Heiman D."/>
            <person name="Heitman J."/>
            <person name="Kosti I."/>
            <person name="Rossi A."/>
            <person name="Saif S."/>
            <person name="Samalova M."/>
            <person name="Saunders C.W."/>
            <person name="Shea T."/>
            <person name="Summerbell R.C."/>
            <person name="Xu J."/>
            <person name="Young S."/>
            <person name="Zeng Q."/>
            <person name="Birren B.W."/>
            <person name="Cuomo C.A."/>
            <person name="White T.C."/>
        </authorList>
    </citation>
    <scope>NUCLEOTIDE SEQUENCE [LARGE SCALE GENOMIC DNA]</scope>
    <source>
        <strain evidence="3">ATCC MYA-4605 / CBS 113480</strain>
    </source>
</reference>
<evidence type="ECO:0000256" key="1">
    <source>
        <dbReference type="SAM" id="MobiDB-lite"/>
    </source>
</evidence>